<evidence type="ECO:0000259" key="10">
    <source>
        <dbReference type="PROSITE" id="PS51391"/>
    </source>
</evidence>
<evidence type="ECO:0000313" key="12">
    <source>
        <dbReference type="Proteomes" id="UP001454036"/>
    </source>
</evidence>
<evidence type="ECO:0000256" key="8">
    <source>
        <dbReference type="SAM" id="MobiDB-lite"/>
    </source>
</evidence>
<gene>
    <name evidence="11" type="ORF">LIER_22741</name>
</gene>
<evidence type="ECO:0000259" key="9">
    <source>
        <dbReference type="PROSITE" id="PS50812"/>
    </source>
</evidence>
<dbReference type="FunFam" id="1.25.40.90:FF:000037">
    <property type="entry name" value="Enhancer of ag-4 2"/>
    <property type="match status" value="1"/>
</dbReference>
<feature type="region of interest" description="Disordered" evidence="8">
    <location>
        <begin position="518"/>
        <end position="669"/>
    </location>
</feature>
<evidence type="ECO:0000256" key="6">
    <source>
        <dbReference type="ARBA" id="ARBA00023163"/>
    </source>
</evidence>
<keyword evidence="2" id="KW-0217">Developmental protein</keyword>
<feature type="compositionally biased region" description="Pro residues" evidence="8">
    <location>
        <begin position="1119"/>
        <end position="1160"/>
    </location>
</feature>
<sequence>MAPGRRRGAKGLKSRDELRLGDLVLAKVKGFPAWPAKISRPEDWEKTPDPKKYFVYFFGTSEIAFVAPADIQAFTVEAKIKLSTRCKGKPLRFTQAVKEICEEFEKFQQKKLNGFEDDTSRDVLGSEDCSIDADEDDDVMKVGMKDGNSLNKLHRKMGTRSLDGSISPLEPCSHRRGIIDRKERKPCTSGNINDCVSAGIYPKQGTCKPDGPISLKKEVVSPSSSCSDYLSKEENSRSMKVEADVASVVEPNVPFHTKQEGGISPSIQLNYVRHTDSEQRELIKGNKLSQLLETKKSSQGVATFSERKVKKFMKKQNDDFRNNADEYKDLNKAELSRKKINVQQRQLKQTSRNNEVSHTAKKSNSSDIPDATANASTQTNKRVESNSLKDGKASLWKGKTESHSTIGVVEFLEEDEDVLPPSKRLCRAVEITEERVRKNTAASKVEASSVDNVKSPFSVGTKRRAVRLCDDEEEEKPKTPVHAGSAKVSRVTDTSKNGALKGKSTAVQVVKKTLGVEDGSVKEFSSAERPVEHASSNPQKNVEKKLKKTGGKSDPLSPKRLVPEKAYVKDGKLTLSSPKVSPEFVAASRPIPGIEKPSKVDTTKPPHCNSQKKPPTSQDIVSGVGESSSTSLNKQMGERSKLNSISERKKAIPKSSSHGTDVLEFGGLSGNGSVPGERLLSRTDKTISLDDSKISDPVTSMKHLIAAAQAKKREAHLQNLNSNAFFPMATHAEAARSSPSSISPILPLGFSSILRPDAQGLQAHSVSPSSSSDVQRLSTTIQHEIEQCEDKKIESGNCVTESSLSGGTEAAVARDAFEGMIETLSRTKESIGRATRLAIDCAKYGIASEVIELLIRKLQSESSMHRKVDLFFLVDSITQCSNNHKGIAGASYIPIVQAALSRLLGAAAPPGAAACENRRQCLKVLRLWQERQILPEAFLKPFMDEIGVTNDETSSGLSLRRPSRVQRAFDDPIREMEGMLVDEYGSNATFQLAGFLSTHAFDDNDDDDDEIMPTIFYNELTERSPGEHTPVSIDAENQSVTPNERRHCILEDVDGELEMEDVSVPFKDEMEDVPVSLEDEMQDVSVPLKDERQSYVCATTEVAASDTYLEMSSNNSELPPLPEGSPPLPPNSPPQTPPLPFSPRPVLPQLPPAVPLPPQFPSQANPFPLPPVSLPSGLLSQQPLVAQPSSAPQCFQPFPPSISSSPSMYQHQPSTNEISLPANGNQLTQIVATAQGLHADLPGRNDVYGQFRFVPSEAGNPREPSLCNTSRPIEYIQIDAYGNPRSSQPSQQFQLPFTQTPLHPNAATQNQPNHLGYGNASAQPLYPQHPYPHSFSMPNLPDAPKLYVVDDQWRPRPVEFNNDHQSSSWMAGGRSSLGAPFAHEGQ</sequence>
<dbReference type="PROSITE" id="PS50812">
    <property type="entry name" value="PWWP"/>
    <property type="match status" value="1"/>
</dbReference>
<feature type="domain" description="PWWP" evidence="9">
    <location>
        <begin position="20"/>
        <end position="66"/>
    </location>
</feature>
<comment type="caution">
    <text evidence="11">The sequence shown here is derived from an EMBL/GenBank/DDBJ whole genome shotgun (WGS) entry which is preliminary data.</text>
</comment>
<reference evidence="11 12" key="1">
    <citation type="submission" date="2024-01" db="EMBL/GenBank/DDBJ databases">
        <title>The complete chloroplast genome sequence of Lithospermum erythrorhizon: insights into the phylogenetic relationship among Boraginaceae species and the maternal lineages of purple gromwells.</title>
        <authorList>
            <person name="Okada T."/>
            <person name="Watanabe K."/>
        </authorList>
    </citation>
    <scope>NUCLEOTIDE SEQUENCE [LARGE SCALE GENOMIC DNA]</scope>
</reference>
<feature type="domain" description="CID" evidence="10">
    <location>
        <begin position="809"/>
        <end position="950"/>
    </location>
</feature>
<feature type="region of interest" description="Disordered" evidence="8">
    <location>
        <begin position="336"/>
        <end position="399"/>
    </location>
</feature>
<dbReference type="PANTHER" id="PTHR12550:SF70">
    <property type="entry name" value="JIL-1 ANCHORING AND STABILIZING PROTEIN, ISOFORM A"/>
    <property type="match status" value="1"/>
</dbReference>
<dbReference type="Proteomes" id="UP001454036">
    <property type="component" value="Unassembled WGS sequence"/>
</dbReference>
<feature type="region of interest" description="Disordered" evidence="8">
    <location>
        <begin position="468"/>
        <end position="505"/>
    </location>
</feature>
<dbReference type="Gene3D" id="1.25.40.90">
    <property type="match status" value="1"/>
</dbReference>
<evidence type="ECO:0000313" key="11">
    <source>
        <dbReference type="EMBL" id="GAA0167903.1"/>
    </source>
</evidence>
<evidence type="ECO:0000256" key="3">
    <source>
        <dbReference type="ARBA" id="ARBA00022664"/>
    </source>
</evidence>
<keyword evidence="12" id="KW-1185">Reference proteome</keyword>
<feature type="region of interest" description="Disordered" evidence="8">
    <location>
        <begin position="1111"/>
        <end position="1167"/>
    </location>
</feature>
<feature type="compositionally biased region" description="Basic and acidic residues" evidence="8">
    <location>
        <begin position="381"/>
        <end position="399"/>
    </location>
</feature>
<keyword evidence="7" id="KW-0539">Nucleus</keyword>
<protein>
    <submittedName>
        <fullName evidence="11">Transcription cofactor</fullName>
    </submittedName>
</protein>
<dbReference type="SMART" id="SM00582">
    <property type="entry name" value="RPR"/>
    <property type="match status" value="1"/>
</dbReference>
<dbReference type="Pfam" id="PF04818">
    <property type="entry name" value="CID"/>
    <property type="match status" value="1"/>
</dbReference>
<dbReference type="EMBL" id="BAABME010006269">
    <property type="protein sequence ID" value="GAA0167903.1"/>
    <property type="molecule type" value="Genomic_DNA"/>
</dbReference>
<proteinExistence type="predicted"/>
<feature type="compositionally biased region" description="Basic and acidic residues" evidence="8">
    <location>
        <begin position="519"/>
        <end position="532"/>
    </location>
</feature>
<dbReference type="InterPro" id="IPR000313">
    <property type="entry name" value="PWWP_dom"/>
</dbReference>
<dbReference type="SUPFAM" id="SSF63748">
    <property type="entry name" value="Tudor/PWWP/MBT"/>
    <property type="match status" value="1"/>
</dbReference>
<dbReference type="PROSITE" id="PS51391">
    <property type="entry name" value="CID"/>
    <property type="match status" value="1"/>
</dbReference>
<feature type="region of interest" description="Disordered" evidence="8">
    <location>
        <begin position="1358"/>
        <end position="1386"/>
    </location>
</feature>
<evidence type="ECO:0000256" key="2">
    <source>
        <dbReference type="ARBA" id="ARBA00022473"/>
    </source>
</evidence>
<feature type="compositionally biased region" description="Polar residues" evidence="8">
    <location>
        <begin position="341"/>
        <end position="380"/>
    </location>
</feature>
<dbReference type="PANTHER" id="PTHR12550">
    <property type="entry name" value="HEPATOMA-DERIVED GROWTH FACTOR-RELATED"/>
    <property type="match status" value="1"/>
</dbReference>
<organism evidence="11 12">
    <name type="scientific">Lithospermum erythrorhizon</name>
    <name type="common">Purple gromwell</name>
    <name type="synonym">Lithospermum officinale var. erythrorhizon</name>
    <dbReference type="NCBI Taxonomy" id="34254"/>
    <lineage>
        <taxon>Eukaryota</taxon>
        <taxon>Viridiplantae</taxon>
        <taxon>Streptophyta</taxon>
        <taxon>Embryophyta</taxon>
        <taxon>Tracheophyta</taxon>
        <taxon>Spermatophyta</taxon>
        <taxon>Magnoliopsida</taxon>
        <taxon>eudicotyledons</taxon>
        <taxon>Gunneridae</taxon>
        <taxon>Pentapetalae</taxon>
        <taxon>asterids</taxon>
        <taxon>lamiids</taxon>
        <taxon>Boraginales</taxon>
        <taxon>Boraginaceae</taxon>
        <taxon>Boraginoideae</taxon>
        <taxon>Lithospermeae</taxon>
        <taxon>Lithospermum</taxon>
    </lineage>
</organism>
<dbReference type="Pfam" id="PF00855">
    <property type="entry name" value="PWWP"/>
    <property type="match status" value="1"/>
</dbReference>
<evidence type="ECO:0000256" key="4">
    <source>
        <dbReference type="ARBA" id="ARBA00023015"/>
    </source>
</evidence>
<name>A0AAV3QW75_LITER</name>
<keyword evidence="4" id="KW-0805">Transcription regulation</keyword>
<dbReference type="Gene3D" id="2.30.30.140">
    <property type="match status" value="1"/>
</dbReference>
<keyword evidence="3" id="KW-0507">mRNA processing</keyword>
<evidence type="ECO:0000256" key="5">
    <source>
        <dbReference type="ARBA" id="ARBA00023089"/>
    </source>
</evidence>
<dbReference type="GO" id="GO:0009908">
    <property type="term" value="P:flower development"/>
    <property type="evidence" value="ECO:0007669"/>
    <property type="project" value="UniProtKB-KW"/>
</dbReference>
<keyword evidence="6" id="KW-0804">Transcription</keyword>
<accession>A0AAV3QW75</accession>
<feature type="compositionally biased region" description="Basic and acidic residues" evidence="8">
    <location>
        <begin position="636"/>
        <end position="650"/>
    </location>
</feature>
<feature type="compositionally biased region" description="Basic and acidic residues" evidence="8">
    <location>
        <begin position="561"/>
        <end position="572"/>
    </location>
</feature>
<dbReference type="InterPro" id="IPR006569">
    <property type="entry name" value="CID_dom"/>
</dbReference>
<evidence type="ECO:0000256" key="1">
    <source>
        <dbReference type="ARBA" id="ARBA00004123"/>
    </source>
</evidence>
<evidence type="ECO:0000256" key="7">
    <source>
        <dbReference type="ARBA" id="ARBA00023242"/>
    </source>
</evidence>
<feature type="compositionally biased region" description="Polar residues" evidence="8">
    <location>
        <begin position="608"/>
        <end position="634"/>
    </location>
</feature>
<dbReference type="GO" id="GO:0006397">
    <property type="term" value="P:mRNA processing"/>
    <property type="evidence" value="ECO:0007669"/>
    <property type="project" value="UniProtKB-KW"/>
</dbReference>
<dbReference type="InterPro" id="IPR008942">
    <property type="entry name" value="ENTH_VHS"/>
</dbReference>
<keyword evidence="5" id="KW-0287">Flowering</keyword>
<dbReference type="GO" id="GO:0005634">
    <property type="term" value="C:nucleus"/>
    <property type="evidence" value="ECO:0007669"/>
    <property type="project" value="UniProtKB-SubCell"/>
</dbReference>
<dbReference type="SMART" id="SM00293">
    <property type="entry name" value="PWWP"/>
    <property type="match status" value="1"/>
</dbReference>
<comment type="subcellular location">
    <subcellularLocation>
        <location evidence="1">Nucleus</location>
    </subcellularLocation>
</comment>